<dbReference type="STRING" id="1077947.SAMN05216227_10374"/>
<dbReference type="Proteomes" id="UP000183002">
    <property type="component" value="Unassembled WGS sequence"/>
</dbReference>
<evidence type="ECO:0000313" key="4">
    <source>
        <dbReference type="Proteomes" id="UP000183002"/>
    </source>
</evidence>
<reference evidence="3 4" key="1">
    <citation type="submission" date="2016-10" db="EMBL/GenBank/DDBJ databases">
        <authorList>
            <person name="de Groot N.N."/>
        </authorList>
    </citation>
    <scope>NUCLEOTIDE SEQUENCE [LARGE SCALE GENOMIC DNA]</scope>
    <source>
        <strain evidence="3 4">CGMCC 1.10836</strain>
    </source>
</reference>
<accession>A0A1H8KZR3</accession>
<gene>
    <name evidence="3" type="ORF">SAMN05216227_10374</name>
</gene>
<name>A0A1H8KZR3_9RHOB</name>
<dbReference type="AlphaFoldDB" id="A0A1H8KZR3"/>
<keyword evidence="4" id="KW-1185">Reference proteome</keyword>
<organism evidence="3 4">
    <name type="scientific">Pseudorhodobacter antarcticus</name>
    <dbReference type="NCBI Taxonomy" id="1077947"/>
    <lineage>
        <taxon>Bacteria</taxon>
        <taxon>Pseudomonadati</taxon>
        <taxon>Pseudomonadota</taxon>
        <taxon>Alphaproteobacteria</taxon>
        <taxon>Rhodobacterales</taxon>
        <taxon>Paracoccaceae</taxon>
        <taxon>Pseudorhodobacter</taxon>
    </lineage>
</organism>
<feature type="region of interest" description="Disordered" evidence="1">
    <location>
        <begin position="77"/>
        <end position="101"/>
    </location>
</feature>
<protein>
    <recommendedName>
        <fullName evidence="2">Anti-sigma factor NepR domain-containing protein</fullName>
    </recommendedName>
</protein>
<dbReference type="InterPro" id="IPR041649">
    <property type="entry name" value="NepR"/>
</dbReference>
<dbReference type="EMBL" id="FOCO01000037">
    <property type="protein sequence ID" value="SEN98410.1"/>
    <property type="molecule type" value="Genomic_DNA"/>
</dbReference>
<evidence type="ECO:0000259" key="2">
    <source>
        <dbReference type="Pfam" id="PF18557"/>
    </source>
</evidence>
<feature type="domain" description="Anti-sigma factor NepR" evidence="2">
    <location>
        <begin position="47"/>
        <end position="81"/>
    </location>
</feature>
<evidence type="ECO:0000313" key="3">
    <source>
        <dbReference type="EMBL" id="SEN98410.1"/>
    </source>
</evidence>
<dbReference type="Pfam" id="PF18557">
    <property type="entry name" value="NepR"/>
    <property type="match status" value="1"/>
</dbReference>
<evidence type="ECO:0000256" key="1">
    <source>
        <dbReference type="SAM" id="MobiDB-lite"/>
    </source>
</evidence>
<sequence length="101" mass="11100">MNILGTKRGGGAFGSRGKPKFMCVQISTNARKEKGHMPEQDPKARLRQQIDDNLKRVYQEAVAEDVPDRFKQLLAQLRAKDSGDGNSGPGDSGGAHQHDRK</sequence>
<proteinExistence type="predicted"/>